<comment type="similarity">
    <text evidence="4">Belongs to the MT-A70-like family.</text>
</comment>
<dbReference type="eggNOG" id="COG4725">
    <property type="taxonomic scope" value="Bacteria"/>
</dbReference>
<reference evidence="6" key="1">
    <citation type="submission" date="2011-01" db="EMBL/GenBank/DDBJ databases">
        <title>Complete sequence of chromosome of Rahnella sp. Y9602.</title>
        <authorList>
            <consortium name="US DOE Joint Genome Institute"/>
            <person name="Lucas S."/>
            <person name="Copeland A."/>
            <person name="Lapidus A."/>
            <person name="Cheng J.-F."/>
            <person name="Goodwin L."/>
            <person name="Pitluck S."/>
            <person name="Lu M."/>
            <person name="Detter J.C."/>
            <person name="Han C."/>
            <person name="Tapia R."/>
            <person name="Land M."/>
            <person name="Hauser L."/>
            <person name="Kyrpides N."/>
            <person name="Ivanova N."/>
            <person name="Ovchinnikova G."/>
            <person name="Pagani I."/>
            <person name="Sobecky P.A."/>
            <person name="Martinez R.J."/>
            <person name="Woyke T."/>
        </authorList>
    </citation>
    <scope>NUCLEOTIDE SEQUENCE [LARGE SCALE GENOMIC DNA]</scope>
    <source>
        <strain evidence="6">Y9602</strain>
    </source>
</reference>
<evidence type="ECO:0000313" key="6">
    <source>
        <dbReference type="Proteomes" id="UP000007257"/>
    </source>
</evidence>
<reference evidence="5 6" key="2">
    <citation type="journal article" date="2012" name="J. Bacteriol.">
        <title>Complete Genome Sequence of Rahnella sp. Strain Y9602, a Gammaproteobacterium Isolate from Metal- and Radionuclide-Contaminated Soil.</title>
        <authorList>
            <person name="Martinez R.J."/>
            <person name="Bruce D."/>
            <person name="Detter C."/>
            <person name="Goodwin L.A."/>
            <person name="Han J."/>
            <person name="Han C.S."/>
            <person name="Held B."/>
            <person name="Land M.L."/>
            <person name="Mikhailova N."/>
            <person name="Nolan M."/>
            <person name="Pennacchio L."/>
            <person name="Pitluck S."/>
            <person name="Tapia R."/>
            <person name="Woyke T."/>
            <person name="Sobecky P.A."/>
        </authorList>
    </citation>
    <scope>NUCLEOTIDE SEQUENCE [LARGE SCALE GENOMIC DNA]</scope>
    <source>
        <strain evidence="5 6">Y9602</strain>
    </source>
</reference>
<dbReference type="PROSITE" id="PS51143">
    <property type="entry name" value="MT_A70"/>
    <property type="match status" value="1"/>
</dbReference>
<dbReference type="Proteomes" id="UP000007257">
    <property type="component" value="Chromosome"/>
</dbReference>
<evidence type="ECO:0000313" key="5">
    <source>
        <dbReference type="EMBL" id="ADW73405.1"/>
    </source>
</evidence>
<accession>A0A0H3FBA9</accession>
<dbReference type="EMBL" id="CP002505">
    <property type="protein sequence ID" value="ADW73405.1"/>
    <property type="molecule type" value="Genomic_DNA"/>
</dbReference>
<organism evidence="5 6">
    <name type="scientific">Rahnella sp. (strain Y9602)</name>
    <dbReference type="NCBI Taxonomy" id="2703885"/>
    <lineage>
        <taxon>Bacteria</taxon>
        <taxon>Pseudomonadati</taxon>
        <taxon>Pseudomonadota</taxon>
        <taxon>Gammaproteobacteria</taxon>
        <taxon>Enterobacterales</taxon>
        <taxon>Yersiniaceae</taxon>
        <taxon>Rahnella</taxon>
    </lineage>
</organism>
<keyword evidence="1" id="KW-0489">Methyltransferase</keyword>
<dbReference type="PANTHER" id="PTHR12829:SF7">
    <property type="entry name" value="N6-ADENOSINE-METHYLTRANSFERASE CATALYTIC SUBUNIT"/>
    <property type="match status" value="1"/>
</dbReference>
<dbReference type="InterPro" id="IPR007757">
    <property type="entry name" value="MT-A70-like"/>
</dbReference>
<keyword evidence="2" id="KW-0808">Transferase</keyword>
<keyword evidence="3" id="KW-0949">S-adenosyl-L-methionine</keyword>
<dbReference type="KEGG" id="rah:Rahaq_1787"/>
<evidence type="ECO:0000256" key="2">
    <source>
        <dbReference type="ARBA" id="ARBA00022679"/>
    </source>
</evidence>
<dbReference type="PANTHER" id="PTHR12829">
    <property type="entry name" value="N6-ADENOSINE-METHYLTRANSFERASE"/>
    <property type="match status" value="1"/>
</dbReference>
<evidence type="ECO:0000256" key="1">
    <source>
        <dbReference type="ARBA" id="ARBA00022603"/>
    </source>
</evidence>
<evidence type="ECO:0000256" key="4">
    <source>
        <dbReference type="PROSITE-ProRule" id="PRU00489"/>
    </source>
</evidence>
<dbReference type="REBASE" id="32578">
    <property type="entry name" value="M.Rsp9602ORF1787P"/>
</dbReference>
<sequence>MSYQLIYADPAWQYSNKVSNGAAGDHYSTMPTEEMKRLPVWSIADENAILAMWYTGNFASEAVELAQAWGFKVKTMKAFTWVKLYEQARGRIERALADQTMLDFEDFLDALSTETVMNGGNYTRGNSEDVLIATRGAGLERLSASVKQVVYSCRGEHSEKPAEVRFRLEELYGQVSRIELFSRGEAAGWHHWGNENPFNDIELVPATFTTIPPARNSRVKVLAGHYLAVPASALQQSQPQNIPEIIPVPETNNRVWPAEVHYLFGQVPESSNLSDHLQNKLRHHINRLKMDGLPTAEIINTAGTLARAMGATA</sequence>
<gene>
    <name evidence="5" type="ordered locus">Rahaq_1787</name>
</gene>
<dbReference type="RefSeq" id="WP_013575107.1">
    <property type="nucleotide sequence ID" value="NC_015061.1"/>
</dbReference>
<dbReference type="GO" id="GO:0008173">
    <property type="term" value="F:RNA methyltransferase activity"/>
    <property type="evidence" value="ECO:0007669"/>
    <property type="project" value="UniProtKB-ARBA"/>
</dbReference>
<dbReference type="OrthoDB" id="6258822at2"/>
<name>A0A0H3FBA9_RAHSY</name>
<dbReference type="HOGENOM" id="CLU_018702_0_0_6"/>
<proteinExistence type="inferred from homology"/>
<dbReference type="GO" id="GO:0032259">
    <property type="term" value="P:methylation"/>
    <property type="evidence" value="ECO:0007669"/>
    <property type="project" value="UniProtKB-KW"/>
</dbReference>
<dbReference type="Pfam" id="PF05063">
    <property type="entry name" value="MT-A70"/>
    <property type="match status" value="1"/>
</dbReference>
<dbReference type="GO" id="GO:0008757">
    <property type="term" value="F:S-adenosylmethionine-dependent methyltransferase activity"/>
    <property type="evidence" value="ECO:0007669"/>
    <property type="project" value="UniProtKB-ARBA"/>
</dbReference>
<evidence type="ECO:0000256" key="3">
    <source>
        <dbReference type="ARBA" id="ARBA00022691"/>
    </source>
</evidence>
<protein>
    <submittedName>
        <fullName evidence="5">MT-A70 family protein</fullName>
    </submittedName>
</protein>
<dbReference type="AlphaFoldDB" id="A0A0H3FBA9"/>